<gene>
    <name evidence="2" type="ORF">SPPYR_1252</name>
</gene>
<accession>A0A1Y5PQR5</accession>
<dbReference type="InterPro" id="IPR005625">
    <property type="entry name" value="PepSY-ass_TM"/>
</dbReference>
<dbReference type="AlphaFoldDB" id="A0A1Y5PQR5"/>
<protein>
    <submittedName>
        <fullName evidence="2">Putative PepSY-associated TM helix domain protein</fullName>
    </submittedName>
</protein>
<organism evidence="2">
    <name type="scientific">uncultured Sphingopyxis sp</name>
    <dbReference type="NCBI Taxonomy" id="310581"/>
    <lineage>
        <taxon>Bacteria</taxon>
        <taxon>Pseudomonadati</taxon>
        <taxon>Pseudomonadota</taxon>
        <taxon>Alphaproteobacteria</taxon>
        <taxon>Sphingomonadales</taxon>
        <taxon>Sphingomonadaceae</taxon>
        <taxon>Sphingopyxis</taxon>
        <taxon>environmental samples</taxon>
    </lineage>
</organism>
<dbReference type="EMBL" id="LT598653">
    <property type="protein sequence ID" value="SBV32372.1"/>
    <property type="molecule type" value="Genomic_DNA"/>
</dbReference>
<feature type="transmembrane region" description="Helical" evidence="1">
    <location>
        <begin position="188"/>
        <end position="209"/>
    </location>
</feature>
<keyword evidence="1" id="KW-1133">Transmembrane helix</keyword>
<feature type="transmembrane region" description="Helical" evidence="1">
    <location>
        <begin position="331"/>
        <end position="352"/>
    </location>
</feature>
<feature type="transmembrane region" description="Helical" evidence="1">
    <location>
        <begin position="140"/>
        <end position="160"/>
    </location>
</feature>
<evidence type="ECO:0000313" key="2">
    <source>
        <dbReference type="EMBL" id="SBV32372.1"/>
    </source>
</evidence>
<name>A0A1Y5PQR5_9SPHN</name>
<keyword evidence="1" id="KW-0812">Transmembrane</keyword>
<dbReference type="PANTHER" id="PTHR34219">
    <property type="entry name" value="IRON-REGULATED INNER MEMBRANE PROTEIN-RELATED"/>
    <property type="match status" value="1"/>
</dbReference>
<dbReference type="Pfam" id="PF03929">
    <property type="entry name" value="PepSY_TM"/>
    <property type="match status" value="1"/>
</dbReference>
<sequence>MKAWKPRLLKLHRWVGLTLALLLTVQGLSGASLVFRDEIERLIHPALVVEPVATRVPVQALMDAVEARHEGATISRAEFSAWDDGAVLFKLVAKDGTRWLTAVDPYRGAIVRDGALASWPGEWIFLLHDSLLAGPVGETIVGVEGLGLLFLALVGPIVWWPGRKRLKHGFKVVTDRGADLKWRTLHRAGGAIAAVVLVMSATTGVLMVWKPGFRNVLQTVTPVTDKPAPKVDAQPGAAMVPLDRLVAKARAEYGATALRQIRFSDEGRVAAIFLESDLTVRAEGAKQIYYNRYDGSDVGHYVSGALPVGTEIVDWLITLHTGMFGGTATRLLVMAGGLSLAGLSASGLWLWYSRTSRGRKRRPAARSAAVTEGA</sequence>
<keyword evidence="1" id="KW-0472">Membrane</keyword>
<reference evidence="2" key="1">
    <citation type="submission" date="2016-03" db="EMBL/GenBank/DDBJ databases">
        <authorList>
            <person name="Ploux O."/>
        </authorList>
    </citation>
    <scope>NUCLEOTIDE SEQUENCE</scope>
    <source>
        <strain evidence="2">UC10</strain>
    </source>
</reference>
<dbReference type="KEGG" id="sphu:SPPYR_1252"/>
<proteinExistence type="predicted"/>
<evidence type="ECO:0000256" key="1">
    <source>
        <dbReference type="SAM" id="Phobius"/>
    </source>
</evidence>